<name>A0A0G4IC57_9ALVE</name>
<dbReference type="VEuPathDB" id="CryptoDB:Cvel_13061"/>
<gene>
    <name evidence="2" type="ORF">Cvel_13061</name>
</gene>
<protein>
    <submittedName>
        <fullName evidence="2">Uncharacterized protein</fullName>
    </submittedName>
</protein>
<evidence type="ECO:0000313" key="2">
    <source>
        <dbReference type="EMBL" id="CEM54796.1"/>
    </source>
</evidence>
<feature type="region of interest" description="Disordered" evidence="1">
    <location>
        <begin position="1"/>
        <end position="127"/>
    </location>
</feature>
<organism evidence="2">
    <name type="scientific">Chromera velia CCMP2878</name>
    <dbReference type="NCBI Taxonomy" id="1169474"/>
    <lineage>
        <taxon>Eukaryota</taxon>
        <taxon>Sar</taxon>
        <taxon>Alveolata</taxon>
        <taxon>Colpodellida</taxon>
        <taxon>Chromeraceae</taxon>
        <taxon>Chromera</taxon>
    </lineage>
</organism>
<dbReference type="PhylomeDB" id="A0A0G4IC57"/>
<accession>A0A0G4IC57</accession>
<sequence>MLFSDAHTAEGEVDGSDGERSPRERPEELPHSVRLINIEWQKMEERLKQPEEGPPTEASKQKRHTDTNRWDNPILAATEGEAQLGRSGKRGRGGRTRQGGTGRGRGRGRTCNHTATARRKGEEDAELNRGAAVAAASMLHHRQYHRYQQQQQQ</sequence>
<reference evidence="2" key="1">
    <citation type="submission" date="2014-11" db="EMBL/GenBank/DDBJ databases">
        <authorList>
            <person name="Otto D Thomas"/>
            <person name="Naeem Raeece"/>
        </authorList>
    </citation>
    <scope>NUCLEOTIDE SEQUENCE</scope>
</reference>
<dbReference type="EMBL" id="CDMZ01005819">
    <property type="protein sequence ID" value="CEM54796.1"/>
    <property type="molecule type" value="Genomic_DNA"/>
</dbReference>
<evidence type="ECO:0000256" key="1">
    <source>
        <dbReference type="SAM" id="MobiDB-lite"/>
    </source>
</evidence>
<feature type="compositionally biased region" description="Basic and acidic residues" evidence="1">
    <location>
        <begin position="17"/>
        <end position="31"/>
    </location>
</feature>
<feature type="compositionally biased region" description="Basic and acidic residues" evidence="1">
    <location>
        <begin position="41"/>
        <end position="51"/>
    </location>
</feature>
<dbReference type="AlphaFoldDB" id="A0A0G4IC57"/>
<proteinExistence type="predicted"/>